<keyword evidence="1" id="KW-0812">Transmembrane</keyword>
<protein>
    <submittedName>
        <fullName evidence="2">Random genomic sequence MG44</fullName>
    </submittedName>
</protein>
<feature type="transmembrane region" description="Helical" evidence="1">
    <location>
        <begin position="20"/>
        <end position="38"/>
    </location>
</feature>
<keyword evidence="1" id="KW-1133">Transmembrane helix</keyword>
<proteinExistence type="predicted"/>
<accession>Q49491</accession>
<name>Q49491_MYCGT</name>
<evidence type="ECO:0000313" key="2">
    <source>
        <dbReference type="EMBL" id="CAA43751.1"/>
    </source>
</evidence>
<feature type="non-terminal residue" evidence="2">
    <location>
        <position position="42"/>
    </location>
</feature>
<organism evidence="2">
    <name type="scientific">Mycoplasmoides genitalium</name>
    <name type="common">Mycoplasma genitalium</name>
    <dbReference type="NCBI Taxonomy" id="2097"/>
    <lineage>
        <taxon>Bacteria</taxon>
        <taxon>Bacillati</taxon>
        <taxon>Mycoplasmatota</taxon>
        <taxon>Mycoplasmoidales</taxon>
        <taxon>Mycoplasmoidaceae</taxon>
        <taxon>Mycoplasmoides</taxon>
    </lineage>
</organism>
<sequence>CTNLLVLNYFFKSNKKTKTPNWLIGSFSFFLSFYLLSFRFEF</sequence>
<dbReference type="AlphaFoldDB" id="Q49491"/>
<feature type="non-terminal residue" evidence="2">
    <location>
        <position position="1"/>
    </location>
</feature>
<evidence type="ECO:0000256" key="1">
    <source>
        <dbReference type="SAM" id="Phobius"/>
    </source>
</evidence>
<keyword evidence="1" id="KW-0472">Membrane</keyword>
<dbReference type="EMBL" id="X61539">
    <property type="protein sequence ID" value="CAA43751.1"/>
    <property type="molecule type" value="Genomic_DNA"/>
</dbReference>
<reference evidence="2" key="1">
    <citation type="journal article" date="1991" name="Nucleic Acids Res.">
        <title>A random sequencing approach for placing markers on the physical map of Mycoplasma genitalium.</title>
        <authorList>
            <person name="Peterson S.N."/>
            <person name="Schramm N."/>
            <person name="Hu P.-C."/>
            <person name="Bott K.F."/>
            <person name="Hutchison C.A. III"/>
        </authorList>
    </citation>
    <scope>NUCLEOTIDE SEQUENCE</scope>
</reference>